<organism evidence="4 5">
    <name type="scientific">Motilimonas pumila</name>
    <dbReference type="NCBI Taxonomy" id="2303987"/>
    <lineage>
        <taxon>Bacteria</taxon>
        <taxon>Pseudomonadati</taxon>
        <taxon>Pseudomonadota</taxon>
        <taxon>Gammaproteobacteria</taxon>
        <taxon>Alteromonadales</taxon>
        <taxon>Alteromonadales genera incertae sedis</taxon>
        <taxon>Motilimonas</taxon>
    </lineage>
</organism>
<feature type="domain" description="Response regulatory" evidence="3">
    <location>
        <begin position="30"/>
        <end position="149"/>
    </location>
</feature>
<dbReference type="SUPFAM" id="SSF52172">
    <property type="entry name" value="CheY-like"/>
    <property type="match status" value="1"/>
</dbReference>
<dbReference type="Gene3D" id="1.25.40.10">
    <property type="entry name" value="Tetratricopeptide repeat domain"/>
    <property type="match status" value="1"/>
</dbReference>
<proteinExistence type="predicted"/>
<dbReference type="Pfam" id="PF00072">
    <property type="entry name" value="Response_reg"/>
    <property type="match status" value="1"/>
</dbReference>
<dbReference type="SMART" id="SM00448">
    <property type="entry name" value="REC"/>
    <property type="match status" value="1"/>
</dbReference>
<dbReference type="SUPFAM" id="SSF48452">
    <property type="entry name" value="TPR-like"/>
    <property type="match status" value="1"/>
</dbReference>
<protein>
    <submittedName>
        <fullName evidence="4">Response regulator</fullName>
    </submittedName>
</protein>
<feature type="modified residue" description="4-aspartylphosphate" evidence="1">
    <location>
        <position position="80"/>
    </location>
</feature>
<dbReference type="InterPro" id="IPR011990">
    <property type="entry name" value="TPR-like_helical_dom_sf"/>
</dbReference>
<reference evidence="4 5" key="1">
    <citation type="submission" date="2018-09" db="EMBL/GenBank/DDBJ databases">
        <authorList>
            <person name="Wang F."/>
        </authorList>
    </citation>
    <scope>NUCLEOTIDE SEQUENCE [LARGE SCALE GENOMIC DNA]</scope>
    <source>
        <strain evidence="4 5">PLHSC7-2</strain>
    </source>
</reference>
<dbReference type="InterPro" id="IPR011006">
    <property type="entry name" value="CheY-like_superfamily"/>
</dbReference>
<dbReference type="PROSITE" id="PS50110">
    <property type="entry name" value="RESPONSE_REGULATORY"/>
    <property type="match status" value="1"/>
</dbReference>
<reference evidence="4 5" key="2">
    <citation type="submission" date="2019-01" db="EMBL/GenBank/DDBJ databases">
        <title>Motilimonas pumilus sp. nov., isolated from the gut of sea cucumber (Apostichopus japonicus).</title>
        <authorList>
            <person name="Wang F.-Q."/>
            <person name="Ren L.-H."/>
            <person name="Lin Y.-W."/>
            <person name="Sun G.-H."/>
            <person name="Du Z.-J."/>
            <person name="Zhao J.-X."/>
            <person name="Liu X.-J."/>
            <person name="Liu L.-J."/>
        </authorList>
    </citation>
    <scope>NUCLEOTIDE SEQUENCE [LARGE SCALE GENOMIC DNA]</scope>
    <source>
        <strain evidence="4 5">PLHSC7-2</strain>
    </source>
</reference>
<feature type="repeat" description="TPR" evidence="2">
    <location>
        <begin position="470"/>
        <end position="503"/>
    </location>
</feature>
<dbReference type="PANTHER" id="PTHR43228">
    <property type="entry name" value="TWO-COMPONENT RESPONSE REGULATOR"/>
    <property type="match status" value="1"/>
</dbReference>
<dbReference type="Gene3D" id="3.40.50.2300">
    <property type="match status" value="1"/>
</dbReference>
<dbReference type="AlphaFoldDB" id="A0A418YA03"/>
<feature type="repeat" description="TPR" evidence="2">
    <location>
        <begin position="253"/>
        <end position="286"/>
    </location>
</feature>
<dbReference type="Proteomes" id="UP000283255">
    <property type="component" value="Unassembled WGS sequence"/>
</dbReference>
<dbReference type="InterPro" id="IPR052048">
    <property type="entry name" value="ST_Response_Regulator"/>
</dbReference>
<dbReference type="InterPro" id="IPR001789">
    <property type="entry name" value="Sig_transdc_resp-reg_receiver"/>
</dbReference>
<keyword evidence="1" id="KW-0597">Phosphoprotein</keyword>
<sequence length="568" mass="65067">MRSLGRVGLFACHFRNKALEKSVYSYKNKRILIVDDQRAFQVMLKAMLTNLGAKHIFFADTAETAVKQCRDNKFDLLLVDYNLGSGKNGRQLLEYLRNNDLVPKHAIFFIVTGDNSRSMVLTALELEPDDYIMKPFSHNQLDTRVQRCFRKKNELTDVFNALRSKDYAQTALSCREQLKKDTRYKNFCRNLLAEMLIRTEDYDAAQALLESIVKEREFTWANITLGKVYFLQKQLDKAIGVLERVIKTNSLMIEAYEWLGRAYEEKGQAEKALTIVTRAAELAYHNVDRHKLLARIATEVEEFDVAKDSYGAILQLSRNSFYPAPAHLANYVRSIITAAKHAEDPVRRNRILQDVHSALFKGRHEEGQEEDFDFDIFEGICHARVHEAKGEMLKAKRTLLQSLAPILEHHDEAGTPILSESVFALAGIGEFEYAEEMLETLANRDVMDEVTSNALKETQQGEQKKIMDEFKSLNAMGKKAYDHQDFEAAKSYFTRALKKAPMNSGAAINKLQATLKLLTQAKRFNQNLADEAEDCISILEGVPLSQTHRERFLQLKEDYRQATRPTKK</sequence>
<dbReference type="PROSITE" id="PS50005">
    <property type="entry name" value="TPR"/>
    <property type="match status" value="2"/>
</dbReference>
<evidence type="ECO:0000313" key="5">
    <source>
        <dbReference type="Proteomes" id="UP000283255"/>
    </source>
</evidence>
<evidence type="ECO:0000313" key="4">
    <source>
        <dbReference type="EMBL" id="RJG38622.1"/>
    </source>
</evidence>
<keyword evidence="5" id="KW-1185">Reference proteome</keyword>
<name>A0A418YA03_9GAMM</name>
<dbReference type="Pfam" id="PF13181">
    <property type="entry name" value="TPR_8"/>
    <property type="match status" value="1"/>
</dbReference>
<dbReference type="CDD" id="cd17589">
    <property type="entry name" value="REC_TPR"/>
    <property type="match status" value="1"/>
</dbReference>
<keyword evidence="2" id="KW-0802">TPR repeat</keyword>
<evidence type="ECO:0000256" key="1">
    <source>
        <dbReference type="PROSITE-ProRule" id="PRU00169"/>
    </source>
</evidence>
<evidence type="ECO:0000259" key="3">
    <source>
        <dbReference type="PROSITE" id="PS50110"/>
    </source>
</evidence>
<dbReference type="GO" id="GO:0000160">
    <property type="term" value="P:phosphorelay signal transduction system"/>
    <property type="evidence" value="ECO:0007669"/>
    <property type="project" value="InterPro"/>
</dbReference>
<dbReference type="Pfam" id="PF14559">
    <property type="entry name" value="TPR_19"/>
    <property type="match status" value="1"/>
</dbReference>
<dbReference type="EMBL" id="QZCH01000039">
    <property type="protein sequence ID" value="RJG38622.1"/>
    <property type="molecule type" value="Genomic_DNA"/>
</dbReference>
<accession>A0A418YA03</accession>
<dbReference type="InterPro" id="IPR019734">
    <property type="entry name" value="TPR_rpt"/>
</dbReference>
<gene>
    <name evidence="4" type="ORF">D1Z90_18885</name>
</gene>
<comment type="caution">
    <text evidence="4">The sequence shown here is derived from an EMBL/GenBank/DDBJ whole genome shotgun (WGS) entry which is preliminary data.</text>
</comment>
<dbReference type="PANTHER" id="PTHR43228:SF1">
    <property type="entry name" value="TWO-COMPONENT RESPONSE REGULATOR ARR22"/>
    <property type="match status" value="1"/>
</dbReference>
<evidence type="ECO:0000256" key="2">
    <source>
        <dbReference type="PROSITE-ProRule" id="PRU00339"/>
    </source>
</evidence>
<dbReference type="SMART" id="SM00028">
    <property type="entry name" value="TPR"/>
    <property type="match status" value="4"/>
</dbReference>